<name>A0A6J5NUH7_9CAUD</name>
<proteinExistence type="predicted"/>
<feature type="non-terminal residue" evidence="1">
    <location>
        <position position="1"/>
    </location>
</feature>
<reference evidence="1" key="1">
    <citation type="submission" date="2020-04" db="EMBL/GenBank/DDBJ databases">
        <authorList>
            <person name="Chiriac C."/>
            <person name="Salcher M."/>
            <person name="Ghai R."/>
            <person name="Kavagutti S V."/>
        </authorList>
    </citation>
    <scope>NUCLEOTIDE SEQUENCE</scope>
</reference>
<organism evidence="1">
    <name type="scientific">uncultured Caudovirales phage</name>
    <dbReference type="NCBI Taxonomy" id="2100421"/>
    <lineage>
        <taxon>Viruses</taxon>
        <taxon>Duplodnaviria</taxon>
        <taxon>Heunggongvirae</taxon>
        <taxon>Uroviricota</taxon>
        <taxon>Caudoviricetes</taxon>
        <taxon>Peduoviridae</taxon>
        <taxon>Maltschvirus</taxon>
        <taxon>Maltschvirus maltsch</taxon>
    </lineage>
</organism>
<evidence type="ECO:0000313" key="1">
    <source>
        <dbReference type="EMBL" id="CAB4162462.1"/>
    </source>
</evidence>
<gene>
    <name evidence="1" type="ORF">UFOVP780_43</name>
</gene>
<sequence>GGSLTLAEAVLTTTDLDTNIELCKKQFVQDWEAYNTGAGFMNDVVPVEFSDFMLAHVAAKVGEAIEYNIWQGNFDAASSNATPTYTAFTGLLRTIDNAKSGTPDVDFSAATTAGNVIAQMQSVLATLPAALFGKTDTVKLYVNRKTAQFYRQAINALGYQQLYNNNPDAPIWIDGYEIYVCAGMPDSTMVASEVQNLFVGTDLLSDLNEAMVIDMTPNDGSDNVRVVMRYRVGTQIAVASDVVIGYVNP</sequence>
<dbReference type="EMBL" id="LR796730">
    <property type="protein sequence ID" value="CAB4162462.1"/>
    <property type="molecule type" value="Genomic_DNA"/>
</dbReference>
<accession>A0A6J5NUH7</accession>
<protein>
    <recommendedName>
        <fullName evidence="2">Phage major capsid protein</fullName>
    </recommendedName>
</protein>
<evidence type="ECO:0008006" key="2">
    <source>
        <dbReference type="Google" id="ProtNLM"/>
    </source>
</evidence>